<dbReference type="AlphaFoldDB" id="A0A4R3Q6E9"/>
<comment type="caution">
    <text evidence="1">The sequence shown here is derived from an EMBL/GenBank/DDBJ whole genome shotgun (WGS) entry which is preliminary data.</text>
</comment>
<evidence type="ECO:0000313" key="1">
    <source>
        <dbReference type="EMBL" id="TCU16369.1"/>
    </source>
</evidence>
<evidence type="ECO:0000313" key="2">
    <source>
        <dbReference type="Proteomes" id="UP000294576"/>
    </source>
</evidence>
<sequence>MIAAAIYVFGLYPSKAANPPQCVVQGAFREVLETGRRPKLFTLAGGLVSESRRRNLTFVHQRLGGELDPQQTILLPPPRCMTSNDRSRLGKFGTLALPARTR</sequence>
<gene>
    <name evidence="1" type="ORF">EV132_105120</name>
</gene>
<reference evidence="1 2" key="1">
    <citation type="submission" date="2019-03" db="EMBL/GenBank/DDBJ databases">
        <title>Genomic Encyclopedia of Type Strains, Phase IV (KMG-V): Genome sequencing to study the core and pangenomes of soil and plant-associated prokaryotes.</title>
        <authorList>
            <person name="Whitman W."/>
        </authorList>
    </citation>
    <scope>NUCLEOTIDE SEQUENCE [LARGE SCALE GENOMIC DNA]</scope>
    <source>
        <strain evidence="1 2">Hc14</strain>
    </source>
</reference>
<accession>A0A4R3Q6E9</accession>
<dbReference type="Proteomes" id="UP000294576">
    <property type="component" value="Unassembled WGS sequence"/>
</dbReference>
<dbReference type="EMBL" id="SMBH01000005">
    <property type="protein sequence ID" value="TCU16369.1"/>
    <property type="molecule type" value="Genomic_DNA"/>
</dbReference>
<proteinExistence type="predicted"/>
<name>A0A4R3Q6E9_RHISU</name>
<protein>
    <submittedName>
        <fullName evidence="1">Uncharacterized protein</fullName>
    </submittedName>
</protein>
<organism evidence="1 2">
    <name type="scientific">Rhizobium sullae</name>
    <name type="common">Rhizobium hedysari</name>
    <dbReference type="NCBI Taxonomy" id="50338"/>
    <lineage>
        <taxon>Bacteria</taxon>
        <taxon>Pseudomonadati</taxon>
        <taxon>Pseudomonadota</taxon>
        <taxon>Alphaproteobacteria</taxon>
        <taxon>Hyphomicrobiales</taxon>
        <taxon>Rhizobiaceae</taxon>
        <taxon>Rhizobium/Agrobacterium group</taxon>
        <taxon>Rhizobium</taxon>
    </lineage>
</organism>